<dbReference type="SUPFAM" id="SSF55797">
    <property type="entry name" value="PR-1-like"/>
    <property type="match status" value="1"/>
</dbReference>
<comment type="caution">
    <text evidence="3">The sequence shown here is derived from an EMBL/GenBank/DDBJ whole genome shotgun (WGS) entry which is preliminary data.</text>
</comment>
<accession>A0AAE3KMU6</accession>
<dbReference type="InterPro" id="IPR035940">
    <property type="entry name" value="CAP_sf"/>
</dbReference>
<name>A0AAE3KMU6_9CYAN</name>
<dbReference type="AlphaFoldDB" id="A0AAE3KMU6"/>
<sequence>MKKTCLKEVMVAALIFASGLNGCSSSLSINPTLPTETVPPSNISQNSNPGEFTKLEESVHQEINRYRQSHNLPTLTLDTAISKEARLHSEAMATGKVPFSHQGFETRIKAISQKIPYRSAAENVAYNQGYTNPVQQAVEGWIKSKGHRENMEGDFNMTGIGISKNAKGEYYFTQVFIKRR</sequence>
<proteinExistence type="predicted"/>
<keyword evidence="4" id="KW-1185">Reference proteome</keyword>
<keyword evidence="1" id="KW-0732">Signal</keyword>
<evidence type="ECO:0000313" key="3">
    <source>
        <dbReference type="EMBL" id="MCP2729855.1"/>
    </source>
</evidence>
<gene>
    <name evidence="3" type="ORF">NJ959_15575</name>
</gene>
<dbReference type="RefSeq" id="WP_254012628.1">
    <property type="nucleotide sequence ID" value="NZ_JAMZMM010000147.1"/>
</dbReference>
<feature type="domain" description="SCP" evidence="2">
    <location>
        <begin position="62"/>
        <end position="176"/>
    </location>
</feature>
<dbReference type="PANTHER" id="PTHR31157">
    <property type="entry name" value="SCP DOMAIN-CONTAINING PROTEIN"/>
    <property type="match status" value="1"/>
</dbReference>
<protein>
    <submittedName>
        <fullName evidence="3">CAP domain-containing protein</fullName>
    </submittedName>
</protein>
<dbReference type="InterPro" id="IPR014044">
    <property type="entry name" value="CAP_dom"/>
</dbReference>
<evidence type="ECO:0000313" key="4">
    <source>
        <dbReference type="Proteomes" id="UP001204953"/>
    </source>
</evidence>
<feature type="chain" id="PRO_5041966165" evidence="1">
    <location>
        <begin position="23"/>
        <end position="180"/>
    </location>
</feature>
<reference evidence="3" key="1">
    <citation type="submission" date="2022-06" db="EMBL/GenBank/DDBJ databases">
        <title>New cyanobacteria of genus Symplocastrum in benthos of Lake Baikal.</title>
        <authorList>
            <person name="Sorokovikova E."/>
            <person name="Tikhonova I."/>
            <person name="Krasnopeev A."/>
            <person name="Evseev P."/>
            <person name="Gladkikh A."/>
            <person name="Belykh O."/>
        </authorList>
    </citation>
    <scope>NUCLEOTIDE SEQUENCE</scope>
    <source>
        <strain evidence="3">BBK-W-15</strain>
    </source>
</reference>
<dbReference type="EMBL" id="JAMZMM010000147">
    <property type="protein sequence ID" value="MCP2729855.1"/>
    <property type="molecule type" value="Genomic_DNA"/>
</dbReference>
<evidence type="ECO:0000256" key="1">
    <source>
        <dbReference type="SAM" id="SignalP"/>
    </source>
</evidence>
<evidence type="ECO:0000259" key="2">
    <source>
        <dbReference type="Pfam" id="PF00188"/>
    </source>
</evidence>
<feature type="signal peptide" evidence="1">
    <location>
        <begin position="1"/>
        <end position="22"/>
    </location>
</feature>
<dbReference type="Proteomes" id="UP001204953">
    <property type="component" value="Unassembled WGS sequence"/>
</dbReference>
<dbReference type="CDD" id="cd05379">
    <property type="entry name" value="CAP_bacterial"/>
    <property type="match status" value="1"/>
</dbReference>
<organism evidence="3 4">
    <name type="scientific">Limnofasciculus baicalensis BBK-W-15</name>
    <dbReference type="NCBI Taxonomy" id="2699891"/>
    <lineage>
        <taxon>Bacteria</taxon>
        <taxon>Bacillati</taxon>
        <taxon>Cyanobacteriota</taxon>
        <taxon>Cyanophyceae</taxon>
        <taxon>Coleofasciculales</taxon>
        <taxon>Coleofasciculaceae</taxon>
        <taxon>Limnofasciculus</taxon>
        <taxon>Limnofasciculus baicalensis</taxon>
    </lineage>
</organism>
<dbReference type="PANTHER" id="PTHR31157:SF1">
    <property type="entry name" value="SCP DOMAIN-CONTAINING PROTEIN"/>
    <property type="match status" value="1"/>
</dbReference>
<dbReference type="Gene3D" id="3.40.33.10">
    <property type="entry name" value="CAP"/>
    <property type="match status" value="1"/>
</dbReference>
<dbReference type="Pfam" id="PF00188">
    <property type="entry name" value="CAP"/>
    <property type="match status" value="1"/>
</dbReference>